<dbReference type="EMBL" id="CM035424">
    <property type="protein sequence ID" value="KAH7351617.1"/>
    <property type="molecule type" value="Genomic_DNA"/>
</dbReference>
<dbReference type="CDD" id="cd00018">
    <property type="entry name" value="AP2"/>
    <property type="match status" value="1"/>
</dbReference>
<comment type="caution">
    <text evidence="7">The sequence shown here is derived from an EMBL/GenBank/DDBJ whole genome shotgun (WGS) entry which is preliminary data.</text>
</comment>
<comment type="subcellular location">
    <subcellularLocation>
        <location evidence="1">Nucleus</location>
    </subcellularLocation>
</comment>
<keyword evidence="3" id="KW-0238">DNA-binding</keyword>
<protein>
    <recommendedName>
        <fullName evidence="6">AP2/ERF domain-containing protein</fullName>
    </recommendedName>
</protein>
<dbReference type="GO" id="GO:0003677">
    <property type="term" value="F:DNA binding"/>
    <property type="evidence" value="ECO:0007669"/>
    <property type="project" value="UniProtKB-KW"/>
</dbReference>
<dbReference type="InterPro" id="IPR001471">
    <property type="entry name" value="AP2/ERF_dom"/>
</dbReference>
<dbReference type="PANTHER" id="PTHR31190:SF494">
    <property type="entry name" value="OS09G0434500 PROTEIN"/>
    <property type="match status" value="1"/>
</dbReference>
<dbReference type="GO" id="GO:0009873">
    <property type="term" value="P:ethylene-activated signaling pathway"/>
    <property type="evidence" value="ECO:0007669"/>
    <property type="project" value="InterPro"/>
</dbReference>
<evidence type="ECO:0000256" key="3">
    <source>
        <dbReference type="ARBA" id="ARBA00023125"/>
    </source>
</evidence>
<dbReference type="PROSITE" id="PS51032">
    <property type="entry name" value="AP2_ERF"/>
    <property type="match status" value="1"/>
</dbReference>
<proteinExistence type="predicted"/>
<dbReference type="OrthoDB" id="1933016at2759"/>
<sequence length="459" mass="50810">MCHGPLLPSSASSFECSFPLKVESDWIKFIDFNQPSDGSAFQVADAWDEAGCDDNKDSTPALNSCRGTFSSKPNLSSSSPHIVSCNFVASTENKQSLQKVHEQALTEYRHTHAHAAVLKGIGSSPSPEQAIQRTRKHIYRGIRRRPWGKYAAEIRDPGKGMRVWLGTFNTAEEAARAYDKAALRIRGKKAKLNFPASIQRVDDSQRIEKKKAKAKTEKSFGIPLVEGVAQGFNFAGECSSMTIHEVPSPRFHQFVEGHPPACSGSIENQNCARSSRSKDFLQSLEKLSASRRSMRQGNGFPKQYASVHTSRPVNERKLSSLDGALSLALQAGDMKYLEESLQGELMYTPKNGTIVRDDIKYCVVKQEDVQITSTEPRPPSASPKLVFHFPDEFENSSSLDMCQVPSRISVQNTLQNVSADALQAGVDGKVQPWSEDLFTLDDLLDKAFCDAEATMQQWI</sequence>
<evidence type="ECO:0000259" key="6">
    <source>
        <dbReference type="PROSITE" id="PS51032"/>
    </source>
</evidence>
<dbReference type="InterPro" id="IPR036955">
    <property type="entry name" value="AP2/ERF_dom_sf"/>
</dbReference>
<dbReference type="SUPFAM" id="SSF54171">
    <property type="entry name" value="DNA-binding domain"/>
    <property type="match status" value="1"/>
</dbReference>
<gene>
    <name evidence="7" type="ORF">KP509_19G006100</name>
</gene>
<dbReference type="PANTHER" id="PTHR31190">
    <property type="entry name" value="DNA-BINDING DOMAIN"/>
    <property type="match status" value="1"/>
</dbReference>
<dbReference type="Proteomes" id="UP000825935">
    <property type="component" value="Chromosome 19"/>
</dbReference>
<dbReference type="Pfam" id="PF00847">
    <property type="entry name" value="AP2"/>
    <property type="match status" value="1"/>
</dbReference>
<keyword evidence="4" id="KW-0804">Transcription</keyword>
<dbReference type="GO" id="GO:0005634">
    <property type="term" value="C:nucleus"/>
    <property type="evidence" value="ECO:0007669"/>
    <property type="project" value="UniProtKB-SubCell"/>
</dbReference>
<dbReference type="PRINTS" id="PR00367">
    <property type="entry name" value="ETHRSPELEMNT"/>
</dbReference>
<evidence type="ECO:0000313" key="8">
    <source>
        <dbReference type="Proteomes" id="UP000825935"/>
    </source>
</evidence>
<feature type="domain" description="AP2/ERF" evidence="6">
    <location>
        <begin position="138"/>
        <end position="195"/>
    </location>
</feature>
<evidence type="ECO:0000256" key="4">
    <source>
        <dbReference type="ARBA" id="ARBA00023163"/>
    </source>
</evidence>
<organism evidence="7 8">
    <name type="scientific">Ceratopteris richardii</name>
    <name type="common">Triangle waterfern</name>
    <dbReference type="NCBI Taxonomy" id="49495"/>
    <lineage>
        <taxon>Eukaryota</taxon>
        <taxon>Viridiplantae</taxon>
        <taxon>Streptophyta</taxon>
        <taxon>Embryophyta</taxon>
        <taxon>Tracheophyta</taxon>
        <taxon>Polypodiopsida</taxon>
        <taxon>Polypodiidae</taxon>
        <taxon>Polypodiales</taxon>
        <taxon>Pteridineae</taxon>
        <taxon>Pteridaceae</taxon>
        <taxon>Parkerioideae</taxon>
        <taxon>Ceratopteris</taxon>
    </lineage>
</organism>
<dbReference type="AlphaFoldDB" id="A0A8T2SJS6"/>
<dbReference type="GO" id="GO:0003700">
    <property type="term" value="F:DNA-binding transcription factor activity"/>
    <property type="evidence" value="ECO:0007669"/>
    <property type="project" value="InterPro"/>
</dbReference>
<name>A0A8T2SJS6_CERRI</name>
<reference evidence="7" key="1">
    <citation type="submission" date="2021-08" db="EMBL/GenBank/DDBJ databases">
        <title>WGS assembly of Ceratopteris richardii.</title>
        <authorList>
            <person name="Marchant D.B."/>
            <person name="Chen G."/>
            <person name="Jenkins J."/>
            <person name="Shu S."/>
            <person name="Leebens-Mack J."/>
            <person name="Grimwood J."/>
            <person name="Schmutz J."/>
            <person name="Soltis P."/>
            <person name="Soltis D."/>
            <person name="Chen Z.-H."/>
        </authorList>
    </citation>
    <scope>NUCLEOTIDE SEQUENCE</scope>
    <source>
        <strain evidence="7">Whitten #5841</strain>
        <tissue evidence="7">Leaf</tissue>
    </source>
</reference>
<dbReference type="SMART" id="SM00380">
    <property type="entry name" value="AP2"/>
    <property type="match status" value="1"/>
</dbReference>
<evidence type="ECO:0000313" key="7">
    <source>
        <dbReference type="EMBL" id="KAH7351617.1"/>
    </source>
</evidence>
<evidence type="ECO:0000256" key="1">
    <source>
        <dbReference type="ARBA" id="ARBA00004123"/>
    </source>
</evidence>
<dbReference type="InterPro" id="IPR044808">
    <property type="entry name" value="ERF_plant"/>
</dbReference>
<keyword evidence="8" id="KW-1185">Reference proteome</keyword>
<keyword evidence="2" id="KW-0805">Transcription regulation</keyword>
<evidence type="ECO:0000256" key="5">
    <source>
        <dbReference type="ARBA" id="ARBA00023242"/>
    </source>
</evidence>
<dbReference type="Gene3D" id="3.30.730.10">
    <property type="entry name" value="AP2/ERF domain"/>
    <property type="match status" value="1"/>
</dbReference>
<dbReference type="InterPro" id="IPR016177">
    <property type="entry name" value="DNA-bd_dom_sf"/>
</dbReference>
<dbReference type="FunFam" id="3.30.730.10:FF:000001">
    <property type="entry name" value="Ethylene-responsive transcription factor 2"/>
    <property type="match status" value="1"/>
</dbReference>
<keyword evidence="5" id="KW-0539">Nucleus</keyword>
<accession>A0A8T2SJS6</accession>
<evidence type="ECO:0000256" key="2">
    <source>
        <dbReference type="ARBA" id="ARBA00023015"/>
    </source>
</evidence>